<evidence type="ECO:0000313" key="4">
    <source>
        <dbReference type="Proteomes" id="UP001231189"/>
    </source>
</evidence>
<dbReference type="AlphaFoldDB" id="A0AAD8VE80"/>
<dbReference type="EMBL" id="JAUUTY010000323">
    <property type="protein sequence ID" value="KAK1601938.1"/>
    <property type="molecule type" value="Genomic_DNA"/>
</dbReference>
<evidence type="ECO:0000256" key="1">
    <source>
        <dbReference type="SAM" id="MobiDB-lite"/>
    </source>
</evidence>
<feature type="region of interest" description="Disordered" evidence="1">
    <location>
        <begin position="130"/>
        <end position="149"/>
    </location>
</feature>
<reference evidence="3" key="1">
    <citation type="submission" date="2023-07" db="EMBL/GenBank/DDBJ databases">
        <title>A chromosome-level genome assembly of Lolium multiflorum.</title>
        <authorList>
            <person name="Chen Y."/>
            <person name="Copetti D."/>
            <person name="Kolliker R."/>
            <person name="Studer B."/>
        </authorList>
    </citation>
    <scope>NUCLEOTIDE SEQUENCE</scope>
    <source>
        <strain evidence="3">02402/16</strain>
        <tissue evidence="3">Leaf</tissue>
    </source>
</reference>
<accession>A0AAD8VE80</accession>
<proteinExistence type="predicted"/>
<dbReference type="Proteomes" id="UP001231189">
    <property type="component" value="Unassembled WGS sequence"/>
</dbReference>
<dbReference type="PANTHER" id="PTHR35046">
    <property type="entry name" value="ZINC KNUCKLE (CCHC-TYPE) FAMILY PROTEIN"/>
    <property type="match status" value="1"/>
</dbReference>
<dbReference type="PANTHER" id="PTHR35046:SF9">
    <property type="entry name" value="RNA-DIRECTED DNA POLYMERASE"/>
    <property type="match status" value="1"/>
</dbReference>
<organism evidence="3 4">
    <name type="scientific">Lolium multiflorum</name>
    <name type="common">Italian ryegrass</name>
    <name type="synonym">Lolium perenne subsp. multiflorum</name>
    <dbReference type="NCBI Taxonomy" id="4521"/>
    <lineage>
        <taxon>Eukaryota</taxon>
        <taxon>Viridiplantae</taxon>
        <taxon>Streptophyta</taxon>
        <taxon>Embryophyta</taxon>
        <taxon>Tracheophyta</taxon>
        <taxon>Spermatophyta</taxon>
        <taxon>Magnoliopsida</taxon>
        <taxon>Liliopsida</taxon>
        <taxon>Poales</taxon>
        <taxon>Poaceae</taxon>
        <taxon>BOP clade</taxon>
        <taxon>Pooideae</taxon>
        <taxon>Poodae</taxon>
        <taxon>Poeae</taxon>
        <taxon>Poeae Chloroplast Group 2 (Poeae type)</taxon>
        <taxon>Loliodinae</taxon>
        <taxon>Loliinae</taxon>
        <taxon>Lolium</taxon>
    </lineage>
</organism>
<protein>
    <recommendedName>
        <fullName evidence="2">Retrotransposon gag domain-containing protein</fullName>
    </recommendedName>
</protein>
<evidence type="ECO:0000259" key="2">
    <source>
        <dbReference type="Pfam" id="PF03732"/>
    </source>
</evidence>
<feature type="domain" description="Retrotransposon gag" evidence="2">
    <location>
        <begin position="352"/>
        <end position="435"/>
    </location>
</feature>
<dbReference type="InterPro" id="IPR005162">
    <property type="entry name" value="Retrotrans_gag_dom"/>
</dbReference>
<name>A0AAD8VE80_LOLMU</name>
<keyword evidence="4" id="KW-1185">Reference proteome</keyword>
<dbReference type="Pfam" id="PF03732">
    <property type="entry name" value="Retrotrans_gag"/>
    <property type="match status" value="1"/>
</dbReference>
<sequence length="481" mass="55066">MMTPLEQAEMRAYFAELDAREAQMTPKDKAECNAYFKHLESKSDTPHELSCSDIGDAIAMEMRDSTICEMSDSTICEMSDSTICELDECLHFESMSDTPSSMDDETPIMEKMYMVHEDDDITPCLLEDEHGGHMEPTTSTTPTSYERDYKGTQTPMSTSIEHELTKRALESMIQKKPDDTPVTWREYEALRDHLSRELRVTTETFDTEIQGVNLKVDETTTAINTVQTSMTTLQASMNTLTQAVHDIRTMVQQQPQHPFDEDGSVNGDNADAAAQGMGRGVGRGLPRGVNRGFVEIGARRVPLQQDDGLGKPKFSIPRFEGGTDVEEYLTWELKIERLWRLHPDYTEDKKIKLASSEFDGYALRWWDALVQNREEDGELAIVTWRTMKAAMRARFVPTNYLRSVFDKLTQLKQGVLTVDAYYMEMEMLMQRARVRESLEMTMLQEKLPWPTKLKSRRGCWCTMADDFGPSVVHVKTFFSRF</sequence>
<evidence type="ECO:0000313" key="3">
    <source>
        <dbReference type="EMBL" id="KAK1601938.1"/>
    </source>
</evidence>
<comment type="caution">
    <text evidence="3">The sequence shown here is derived from an EMBL/GenBank/DDBJ whole genome shotgun (WGS) entry which is preliminary data.</text>
</comment>
<gene>
    <name evidence="3" type="ORF">QYE76_027043</name>
</gene>